<accession>A0A3D9L7P4</accession>
<feature type="transmembrane region" description="Helical" evidence="6">
    <location>
        <begin position="181"/>
        <end position="205"/>
    </location>
</feature>
<evidence type="ECO:0000256" key="5">
    <source>
        <dbReference type="SAM" id="MobiDB-lite"/>
    </source>
</evidence>
<keyword evidence="10" id="KW-1185">Reference proteome</keyword>
<evidence type="ECO:0000313" key="10">
    <source>
        <dbReference type="Proteomes" id="UP000256779"/>
    </source>
</evidence>
<feature type="transmembrane region" description="Helical" evidence="6">
    <location>
        <begin position="111"/>
        <end position="133"/>
    </location>
</feature>
<dbReference type="PANTHER" id="PTHR43066">
    <property type="entry name" value="RHOMBOID-RELATED PROTEIN"/>
    <property type="match status" value="1"/>
</dbReference>
<dbReference type="OrthoDB" id="680602at2"/>
<keyword evidence="9" id="KW-0645">Protease</keyword>
<dbReference type="GO" id="GO:0004252">
    <property type="term" value="F:serine-type endopeptidase activity"/>
    <property type="evidence" value="ECO:0007669"/>
    <property type="project" value="InterPro"/>
</dbReference>
<dbReference type="Pfam" id="PF20216">
    <property type="entry name" value="DUF6576"/>
    <property type="match status" value="1"/>
</dbReference>
<evidence type="ECO:0000256" key="4">
    <source>
        <dbReference type="ARBA" id="ARBA00023136"/>
    </source>
</evidence>
<dbReference type="SUPFAM" id="SSF144091">
    <property type="entry name" value="Rhomboid-like"/>
    <property type="match status" value="1"/>
</dbReference>
<dbReference type="PANTHER" id="PTHR43066:SF11">
    <property type="entry name" value="PEPTIDASE S54 RHOMBOID DOMAIN-CONTAINING PROTEIN"/>
    <property type="match status" value="1"/>
</dbReference>
<dbReference type="InterPro" id="IPR046483">
    <property type="entry name" value="DUF6576"/>
</dbReference>
<keyword evidence="4 6" id="KW-0472">Membrane</keyword>
<evidence type="ECO:0000256" key="1">
    <source>
        <dbReference type="ARBA" id="ARBA00004141"/>
    </source>
</evidence>
<reference evidence="9 10" key="1">
    <citation type="submission" date="2018-07" db="EMBL/GenBank/DDBJ databases">
        <title>Genomic Encyclopedia of Type Strains, Phase IV (KMG-IV): sequencing the most valuable type-strain genomes for metagenomic binning, comparative biology and taxonomic classification.</title>
        <authorList>
            <person name="Goeker M."/>
        </authorList>
    </citation>
    <scope>NUCLEOTIDE SEQUENCE [LARGE SCALE GENOMIC DNA]</scope>
    <source>
        <strain evidence="9 10">DSM 4134</strain>
    </source>
</reference>
<keyword evidence="3 6" id="KW-1133">Transmembrane helix</keyword>
<dbReference type="AlphaFoldDB" id="A0A3D9L7P4"/>
<evidence type="ECO:0000313" key="9">
    <source>
        <dbReference type="EMBL" id="REE01505.1"/>
    </source>
</evidence>
<feature type="region of interest" description="Disordered" evidence="5">
    <location>
        <begin position="251"/>
        <end position="271"/>
    </location>
</feature>
<evidence type="ECO:0000259" key="7">
    <source>
        <dbReference type="Pfam" id="PF01694"/>
    </source>
</evidence>
<dbReference type="Pfam" id="PF01694">
    <property type="entry name" value="Rhomboid"/>
    <property type="match status" value="1"/>
</dbReference>
<feature type="domain" description="DUF6576" evidence="8">
    <location>
        <begin position="269"/>
        <end position="303"/>
    </location>
</feature>
<comment type="caution">
    <text evidence="9">The sequence shown here is derived from an EMBL/GenBank/DDBJ whole genome shotgun (WGS) entry which is preliminary data.</text>
</comment>
<dbReference type="GO" id="GO:0006508">
    <property type="term" value="P:proteolysis"/>
    <property type="evidence" value="ECO:0007669"/>
    <property type="project" value="UniProtKB-KW"/>
</dbReference>
<gene>
    <name evidence="9" type="ORF">C7460_10321</name>
</gene>
<keyword evidence="9" id="KW-0378">Hydrolase</keyword>
<dbReference type="Gene3D" id="1.20.1540.10">
    <property type="entry name" value="Rhomboid-like"/>
    <property type="match status" value="1"/>
</dbReference>
<protein>
    <submittedName>
        <fullName evidence="9">Membrane associated rhomboid family serine protease</fullName>
    </submittedName>
</protein>
<dbReference type="EMBL" id="QREG01000003">
    <property type="protein sequence ID" value="REE01505.1"/>
    <property type="molecule type" value="Genomic_DNA"/>
</dbReference>
<dbReference type="GO" id="GO:0016020">
    <property type="term" value="C:membrane"/>
    <property type="evidence" value="ECO:0007669"/>
    <property type="project" value="UniProtKB-SubCell"/>
</dbReference>
<dbReference type="Proteomes" id="UP000256779">
    <property type="component" value="Unassembled WGS sequence"/>
</dbReference>
<comment type="subcellular location">
    <subcellularLocation>
        <location evidence="1">Membrane</location>
        <topology evidence="1">Multi-pass membrane protein</topology>
    </subcellularLocation>
</comment>
<dbReference type="RefSeq" id="WP_115866799.1">
    <property type="nucleotide sequence ID" value="NZ_QREG01000003.1"/>
</dbReference>
<keyword evidence="2 6" id="KW-0812">Transmembrane</keyword>
<evidence type="ECO:0000256" key="6">
    <source>
        <dbReference type="SAM" id="Phobius"/>
    </source>
</evidence>
<dbReference type="InterPro" id="IPR022764">
    <property type="entry name" value="Peptidase_S54_rhomboid_dom"/>
</dbReference>
<feature type="domain" description="Peptidase S54 rhomboid" evidence="7">
    <location>
        <begin position="70"/>
        <end position="219"/>
    </location>
</feature>
<sequence length="303" mass="33546">MNNSILDDFKNAWNKPNNAPAQLIIINVIVFLFLGVLMVVSRLANFEVLFDVVYDQFSIPPLLSDFILRPWTLFTYAFAHSLSGIFHILFNMLVFYWFSRLILEFLGNNKVIAIYVLGALAGGVAYLLVYNLIPFYQDTAPGITGMVGASAAVYATVVAAAVFMPNYTFFLLFLGPVRIKYIAAFYVVISFLGSTGGNAGGNIAHLGGALMGWLYIAQLRNGTDLGTWIIATMNWFKSFFVPSPKIKVTHRSAPKQSKARKSAASSAKTEQEEIDAILDKISQSGYDSLTKEEKQKLFNASKK</sequence>
<dbReference type="InterPro" id="IPR035952">
    <property type="entry name" value="Rhomboid-like_sf"/>
</dbReference>
<evidence type="ECO:0000256" key="2">
    <source>
        <dbReference type="ARBA" id="ARBA00022692"/>
    </source>
</evidence>
<feature type="transmembrane region" description="Helical" evidence="6">
    <location>
        <begin position="73"/>
        <end position="99"/>
    </location>
</feature>
<feature type="compositionally biased region" description="Basic residues" evidence="5">
    <location>
        <begin position="251"/>
        <end position="261"/>
    </location>
</feature>
<evidence type="ECO:0000259" key="8">
    <source>
        <dbReference type="Pfam" id="PF20216"/>
    </source>
</evidence>
<feature type="transmembrane region" description="Helical" evidence="6">
    <location>
        <begin position="153"/>
        <end position="174"/>
    </location>
</feature>
<organism evidence="9 10">
    <name type="scientific">Marinoscillum furvescens DSM 4134</name>
    <dbReference type="NCBI Taxonomy" id="1122208"/>
    <lineage>
        <taxon>Bacteria</taxon>
        <taxon>Pseudomonadati</taxon>
        <taxon>Bacteroidota</taxon>
        <taxon>Cytophagia</taxon>
        <taxon>Cytophagales</taxon>
        <taxon>Reichenbachiellaceae</taxon>
        <taxon>Marinoscillum</taxon>
    </lineage>
</organism>
<feature type="transmembrane region" description="Helical" evidence="6">
    <location>
        <begin position="21"/>
        <end position="40"/>
    </location>
</feature>
<proteinExistence type="predicted"/>
<name>A0A3D9L7P4_MARFU</name>
<evidence type="ECO:0000256" key="3">
    <source>
        <dbReference type="ARBA" id="ARBA00022989"/>
    </source>
</evidence>